<dbReference type="Proteomes" id="UP001176941">
    <property type="component" value="Chromosome 19"/>
</dbReference>
<accession>A0ABN8YE36</accession>
<evidence type="ECO:0000313" key="1">
    <source>
        <dbReference type="EMBL" id="CAI9159275.1"/>
    </source>
</evidence>
<reference evidence="1" key="1">
    <citation type="submission" date="2023-04" db="EMBL/GenBank/DDBJ databases">
        <authorList>
            <consortium name="ELIXIR-Norway"/>
        </authorList>
    </citation>
    <scope>NUCLEOTIDE SEQUENCE [LARGE SCALE GENOMIC DNA]</scope>
</reference>
<evidence type="ECO:0000313" key="2">
    <source>
        <dbReference type="Proteomes" id="UP001176941"/>
    </source>
</evidence>
<name>A0ABN8YE36_RANTA</name>
<proteinExistence type="predicted"/>
<keyword evidence="2" id="KW-1185">Reference proteome</keyword>
<organism evidence="1 2">
    <name type="scientific">Rangifer tarandus platyrhynchus</name>
    <name type="common">Svalbard reindeer</name>
    <dbReference type="NCBI Taxonomy" id="3082113"/>
    <lineage>
        <taxon>Eukaryota</taxon>
        <taxon>Metazoa</taxon>
        <taxon>Chordata</taxon>
        <taxon>Craniata</taxon>
        <taxon>Vertebrata</taxon>
        <taxon>Euteleostomi</taxon>
        <taxon>Mammalia</taxon>
        <taxon>Eutheria</taxon>
        <taxon>Laurasiatheria</taxon>
        <taxon>Artiodactyla</taxon>
        <taxon>Ruminantia</taxon>
        <taxon>Pecora</taxon>
        <taxon>Cervidae</taxon>
        <taxon>Odocoileinae</taxon>
        <taxon>Rangifer</taxon>
    </lineage>
</organism>
<dbReference type="EMBL" id="OX459955">
    <property type="protein sequence ID" value="CAI9159275.1"/>
    <property type="molecule type" value="Genomic_DNA"/>
</dbReference>
<protein>
    <submittedName>
        <fullName evidence="1">Uncharacterized protein</fullName>
    </submittedName>
</protein>
<gene>
    <name evidence="1" type="ORF">MRATA1EN1_LOCUS8237</name>
</gene>
<sequence>MLGAEPGQPHALPSSHGPALVAHAQARREDIWGSFLFVRKGRIPACPPGFQLPAGTGVSCCFRPRDPVPRGWRGALGLTSSCSALGVHGPGPSGYGTGAREDIHVLFQPLGGRCAALGSRGGNCSSLELKTPIMSSGVNSYQKRTRGIESYGRTGLLGSVYESRLDSHLFSG</sequence>